<dbReference type="GO" id="GO:0140911">
    <property type="term" value="F:pore-forming activity"/>
    <property type="evidence" value="ECO:0007669"/>
    <property type="project" value="InterPro"/>
</dbReference>
<keyword evidence="1" id="KW-1133">Transmembrane helix</keyword>
<evidence type="ECO:0000256" key="1">
    <source>
        <dbReference type="SAM" id="Phobius"/>
    </source>
</evidence>
<dbReference type="AlphaFoldDB" id="A0AAJ0VQ85"/>
<organism evidence="2 3">
    <name type="scientific">Acinetobacter baumannii</name>
    <dbReference type="NCBI Taxonomy" id="470"/>
    <lineage>
        <taxon>Bacteria</taxon>
        <taxon>Pseudomonadati</taxon>
        <taxon>Pseudomonadota</taxon>
        <taxon>Gammaproteobacteria</taxon>
        <taxon>Moraxellales</taxon>
        <taxon>Moraxellaceae</taxon>
        <taxon>Acinetobacter</taxon>
        <taxon>Acinetobacter calcoaceticus/baumannii complex</taxon>
    </lineage>
</organism>
<dbReference type="GO" id="GO:0001907">
    <property type="term" value="P:symbiont-mediated killing of host cell"/>
    <property type="evidence" value="ECO:0007669"/>
    <property type="project" value="InterPro"/>
</dbReference>
<protein>
    <submittedName>
        <fullName evidence="2">Lysis protein S</fullName>
    </submittedName>
</protein>
<dbReference type="RefSeq" id="WP_000999698.1">
    <property type="nucleotide sequence ID" value="NZ_CAJHFX010000011.1"/>
</dbReference>
<dbReference type="InterPro" id="IPR007054">
    <property type="entry name" value="Lysis_S"/>
</dbReference>
<keyword evidence="1" id="KW-0812">Transmembrane</keyword>
<reference evidence="2 3" key="1">
    <citation type="submission" date="2016-01" db="EMBL/GenBank/DDBJ databases">
        <title>Draft sequences of Acinetobacter baumannii isolates from wounded military personnel.</title>
        <authorList>
            <person name="Arivett B.A."/>
            <person name="Fiester S.E."/>
            <person name="Ream D.C."/>
            <person name="Actis L.A."/>
        </authorList>
    </citation>
    <scope>NUCLEOTIDE SEQUENCE [LARGE SCALE GENOMIC DNA]</scope>
    <source>
        <strain evidence="2 3">AB2828</strain>
    </source>
</reference>
<evidence type="ECO:0000313" key="2">
    <source>
        <dbReference type="EMBL" id="KZA20194.1"/>
    </source>
</evidence>
<accession>A0AAJ0VQ85</accession>
<sequence>MNDQTNSVVEAAASTAAATATKFTYGYVVGGSLIGVVGKIDWAVVFSILIGLATYFTNLYFKRRDEKRKNEIHELQTKQYELTKKRLEGETDDKRTD</sequence>
<dbReference type="EMBL" id="LRDT01000013">
    <property type="protein sequence ID" value="KZA20194.1"/>
    <property type="molecule type" value="Genomic_DNA"/>
</dbReference>
<proteinExistence type="predicted"/>
<dbReference type="Pfam" id="PF04971">
    <property type="entry name" value="Phage_holin_2_1"/>
    <property type="match status" value="1"/>
</dbReference>
<comment type="caution">
    <text evidence="2">The sequence shown here is derived from an EMBL/GenBank/DDBJ whole genome shotgun (WGS) entry which is preliminary data.</text>
</comment>
<name>A0AAJ0VQ85_ACIBA</name>
<gene>
    <name evidence="2" type="ORF">LV35_01090</name>
</gene>
<dbReference type="Proteomes" id="UP000076296">
    <property type="component" value="Unassembled WGS sequence"/>
</dbReference>
<evidence type="ECO:0000313" key="3">
    <source>
        <dbReference type="Proteomes" id="UP000076296"/>
    </source>
</evidence>
<feature type="transmembrane region" description="Helical" evidence="1">
    <location>
        <begin position="42"/>
        <end position="61"/>
    </location>
</feature>
<keyword evidence="1" id="KW-0472">Membrane</keyword>